<feature type="transmembrane region" description="Helical" evidence="6">
    <location>
        <begin position="239"/>
        <end position="266"/>
    </location>
</feature>
<dbReference type="InterPro" id="IPR010651">
    <property type="entry name" value="Sugar_transport"/>
</dbReference>
<dbReference type="PANTHER" id="PTHR16119:SF17">
    <property type="entry name" value="TRANSMEMBRANE PROTEIN 144"/>
    <property type="match status" value="1"/>
</dbReference>
<evidence type="ECO:0000256" key="4">
    <source>
        <dbReference type="ARBA" id="ARBA00022989"/>
    </source>
</evidence>
<proteinExistence type="inferred from homology"/>
<feature type="transmembrane region" description="Helical" evidence="6">
    <location>
        <begin position="307"/>
        <end position="325"/>
    </location>
</feature>
<keyword evidence="3 6" id="KW-0812">Transmembrane</keyword>
<dbReference type="InterPro" id="IPR012435">
    <property type="entry name" value="TMEM144"/>
</dbReference>
<dbReference type="AlphaFoldDB" id="A0A7S1AY38"/>
<evidence type="ECO:0000256" key="1">
    <source>
        <dbReference type="ARBA" id="ARBA00004141"/>
    </source>
</evidence>
<feature type="transmembrane region" description="Helical" evidence="6">
    <location>
        <begin position="278"/>
        <end position="300"/>
    </location>
</feature>
<protein>
    <recommendedName>
        <fullName evidence="8">EamA domain-containing protein</fullName>
    </recommendedName>
</protein>
<dbReference type="GO" id="GO:0016020">
    <property type="term" value="C:membrane"/>
    <property type="evidence" value="ECO:0007669"/>
    <property type="project" value="UniProtKB-SubCell"/>
</dbReference>
<evidence type="ECO:0000256" key="6">
    <source>
        <dbReference type="SAM" id="Phobius"/>
    </source>
</evidence>
<comment type="subcellular location">
    <subcellularLocation>
        <location evidence="1">Membrane</location>
        <topology evidence="1">Multi-pass membrane protein</topology>
    </subcellularLocation>
</comment>
<dbReference type="Pfam" id="PF07857">
    <property type="entry name" value="TMEM144"/>
    <property type="match status" value="1"/>
</dbReference>
<accession>A0A7S1AY38</accession>
<evidence type="ECO:0000313" key="7">
    <source>
        <dbReference type="EMBL" id="CAD8868969.1"/>
    </source>
</evidence>
<feature type="transmembrane region" description="Helical" evidence="6">
    <location>
        <begin position="124"/>
        <end position="143"/>
    </location>
</feature>
<dbReference type="PANTHER" id="PTHR16119">
    <property type="entry name" value="TRANSMEMBRANE PROTEIN 144"/>
    <property type="match status" value="1"/>
</dbReference>
<feature type="transmembrane region" description="Helical" evidence="6">
    <location>
        <begin position="95"/>
        <end position="112"/>
    </location>
</feature>
<gene>
    <name evidence="7" type="ORF">NSCI0253_LOCUS43325</name>
</gene>
<keyword evidence="5 6" id="KW-0472">Membrane</keyword>
<dbReference type="InterPro" id="IPR037185">
    <property type="entry name" value="EmrE-like"/>
</dbReference>
<evidence type="ECO:0000256" key="2">
    <source>
        <dbReference type="ARBA" id="ARBA00005731"/>
    </source>
</evidence>
<evidence type="ECO:0008006" key="8">
    <source>
        <dbReference type="Google" id="ProtNLM"/>
    </source>
</evidence>
<evidence type="ECO:0000256" key="5">
    <source>
        <dbReference type="ARBA" id="ARBA00023136"/>
    </source>
</evidence>
<dbReference type="SUPFAM" id="SSF103481">
    <property type="entry name" value="Multidrug resistance efflux transporter EmrE"/>
    <property type="match status" value="1"/>
</dbReference>
<organism evidence="7">
    <name type="scientific">Noctiluca scintillans</name>
    <name type="common">Sea sparkle</name>
    <name type="synonym">Red tide dinoflagellate</name>
    <dbReference type="NCBI Taxonomy" id="2966"/>
    <lineage>
        <taxon>Eukaryota</taxon>
        <taxon>Sar</taxon>
        <taxon>Alveolata</taxon>
        <taxon>Dinophyceae</taxon>
        <taxon>Noctilucales</taxon>
        <taxon>Noctilucaceae</taxon>
        <taxon>Noctiluca</taxon>
    </lineage>
</organism>
<sequence length="357" mass="38577">MSEVLAYAAIFGSWLSFGSFAVPMKWKSVVDAGVHPLVYQANKTFWTFVTSHLVLFFLPYEFTWYGLLSGLSWVPAGVAAVVAVQHAGIAIGQSVWQVTIIGTSFVWGFAILHDEHVRSIPGTGFAVLAMVGGLVGMALAFNLPATGVDMEEGHAGLLSRARNMSVASAATLDSKMSRTSRKSLTDIRFASFVPAANEEGKLPQQPQLSIGIAAALFNGIWGGSNLVPSKYAPLHGIHFCISFGIGALIVNILMIIIYCLVAKFWWRCPLPSPHFRVMALPGFVSGSLWSLGNFFSLYAVNALGQGIGYSMVQSSIIVAGLWGIFFYRELWGRAVVLWGMCCCVCIAGVLMLAHERV</sequence>
<dbReference type="GO" id="GO:0015144">
    <property type="term" value="F:carbohydrate transmembrane transporter activity"/>
    <property type="evidence" value="ECO:0007669"/>
    <property type="project" value="InterPro"/>
</dbReference>
<keyword evidence="4 6" id="KW-1133">Transmembrane helix</keyword>
<reference evidence="7" key="1">
    <citation type="submission" date="2021-01" db="EMBL/GenBank/DDBJ databases">
        <authorList>
            <person name="Corre E."/>
            <person name="Pelletier E."/>
            <person name="Niang G."/>
            <person name="Scheremetjew M."/>
            <person name="Finn R."/>
            <person name="Kale V."/>
            <person name="Holt S."/>
            <person name="Cochrane G."/>
            <person name="Meng A."/>
            <person name="Brown T."/>
            <person name="Cohen L."/>
        </authorList>
    </citation>
    <scope>NUCLEOTIDE SEQUENCE</scope>
</reference>
<feature type="transmembrane region" description="Helical" evidence="6">
    <location>
        <begin position="331"/>
        <end position="353"/>
    </location>
</feature>
<evidence type="ECO:0000256" key="3">
    <source>
        <dbReference type="ARBA" id="ARBA00022692"/>
    </source>
</evidence>
<name>A0A7S1AY38_NOCSC</name>
<dbReference type="EMBL" id="HBFQ01061174">
    <property type="protein sequence ID" value="CAD8868969.1"/>
    <property type="molecule type" value="Transcribed_RNA"/>
</dbReference>
<feature type="transmembrane region" description="Helical" evidence="6">
    <location>
        <begin position="70"/>
        <end position="89"/>
    </location>
</feature>
<comment type="similarity">
    <text evidence="2">Belongs to the TMEM144 family.</text>
</comment>